<evidence type="ECO:0000256" key="3">
    <source>
        <dbReference type="ARBA" id="ARBA00022963"/>
    </source>
</evidence>
<name>A0A835FAA3_9POAL</name>
<keyword evidence="5" id="KW-1185">Reference proteome</keyword>
<accession>A0A835FAA3</accession>
<comment type="similarity">
    <text evidence="1">Belongs to the patatin family.</text>
</comment>
<dbReference type="OrthoDB" id="630895at2759"/>
<organism evidence="4 5">
    <name type="scientific">Digitaria exilis</name>
    <dbReference type="NCBI Taxonomy" id="1010633"/>
    <lineage>
        <taxon>Eukaryota</taxon>
        <taxon>Viridiplantae</taxon>
        <taxon>Streptophyta</taxon>
        <taxon>Embryophyta</taxon>
        <taxon>Tracheophyta</taxon>
        <taxon>Spermatophyta</taxon>
        <taxon>Magnoliopsida</taxon>
        <taxon>Liliopsida</taxon>
        <taxon>Poales</taxon>
        <taxon>Poaceae</taxon>
        <taxon>PACMAD clade</taxon>
        <taxon>Panicoideae</taxon>
        <taxon>Panicodae</taxon>
        <taxon>Paniceae</taxon>
        <taxon>Anthephorinae</taxon>
        <taxon>Digitaria</taxon>
    </lineage>
</organism>
<sequence length="199" mass="20795">MRSTAATDGARLAAGLIGAERAKDGDDATSRLTYEIFSLLEAKFLFGAGDIATRHLPAVLTPAAACIPPAGNNKVCVLSVDGGARASDGLLAAAAALVRLEASLRRRSGIPSARLPDFFDLAAGSGGVLVSLLFARGPPGRPLYSADDALAFLLRRLRHRRSSTWSSAVVLRRRGLRQGVRRADTAGHSEAIAGPVLRD</sequence>
<evidence type="ECO:0000256" key="1">
    <source>
        <dbReference type="ARBA" id="ARBA00010240"/>
    </source>
</evidence>
<dbReference type="PANTHER" id="PTHR32241">
    <property type="entry name" value="PATATIN-LIKE PROTEIN 6"/>
    <property type="match status" value="1"/>
</dbReference>
<evidence type="ECO:0000313" key="4">
    <source>
        <dbReference type="EMBL" id="KAF8732300.1"/>
    </source>
</evidence>
<keyword evidence="3" id="KW-0442">Lipid degradation</keyword>
<evidence type="ECO:0008006" key="6">
    <source>
        <dbReference type="Google" id="ProtNLM"/>
    </source>
</evidence>
<keyword evidence="2" id="KW-0378">Hydrolase</keyword>
<dbReference type="AlphaFoldDB" id="A0A835FAA3"/>
<dbReference type="PANTHER" id="PTHR32241:SF8">
    <property type="entry name" value="PATATIN-LIKE PROTEIN 3"/>
    <property type="match status" value="1"/>
</dbReference>
<dbReference type="EMBL" id="JACEFO010001605">
    <property type="protein sequence ID" value="KAF8732300.1"/>
    <property type="molecule type" value="Genomic_DNA"/>
</dbReference>
<proteinExistence type="inferred from homology"/>
<dbReference type="SUPFAM" id="SSF52151">
    <property type="entry name" value="FabD/lysophospholipase-like"/>
    <property type="match status" value="1"/>
</dbReference>
<evidence type="ECO:0000313" key="5">
    <source>
        <dbReference type="Proteomes" id="UP000636709"/>
    </source>
</evidence>
<reference evidence="4" key="1">
    <citation type="submission" date="2020-07" db="EMBL/GenBank/DDBJ databases">
        <title>Genome sequence and genetic diversity analysis of an under-domesticated orphan crop, white fonio (Digitaria exilis).</title>
        <authorList>
            <person name="Bennetzen J.L."/>
            <person name="Chen S."/>
            <person name="Ma X."/>
            <person name="Wang X."/>
            <person name="Yssel A.E.J."/>
            <person name="Chaluvadi S.R."/>
            <person name="Johnson M."/>
            <person name="Gangashetty P."/>
            <person name="Hamidou F."/>
            <person name="Sanogo M.D."/>
            <person name="Zwaenepoel A."/>
            <person name="Wallace J."/>
            <person name="Van De Peer Y."/>
            <person name="Van Deynze A."/>
        </authorList>
    </citation>
    <scope>NUCLEOTIDE SEQUENCE</scope>
    <source>
        <tissue evidence="4">Leaves</tissue>
    </source>
</reference>
<protein>
    <recommendedName>
        <fullName evidence="6">PNPLA domain-containing protein</fullName>
    </recommendedName>
</protein>
<comment type="caution">
    <text evidence="4">The sequence shown here is derived from an EMBL/GenBank/DDBJ whole genome shotgun (WGS) entry which is preliminary data.</text>
</comment>
<dbReference type="Proteomes" id="UP000636709">
    <property type="component" value="Unassembled WGS sequence"/>
</dbReference>
<dbReference type="Gene3D" id="3.40.1090.10">
    <property type="entry name" value="Cytosolic phospholipase A2 catalytic domain"/>
    <property type="match status" value="1"/>
</dbReference>
<dbReference type="GO" id="GO:0016787">
    <property type="term" value="F:hydrolase activity"/>
    <property type="evidence" value="ECO:0007669"/>
    <property type="project" value="UniProtKB-KW"/>
</dbReference>
<evidence type="ECO:0000256" key="2">
    <source>
        <dbReference type="ARBA" id="ARBA00022801"/>
    </source>
</evidence>
<gene>
    <name evidence="4" type="ORF">HU200_016282</name>
</gene>
<dbReference type="InterPro" id="IPR016035">
    <property type="entry name" value="Acyl_Trfase/lysoPLipase"/>
</dbReference>
<dbReference type="GO" id="GO:0016042">
    <property type="term" value="P:lipid catabolic process"/>
    <property type="evidence" value="ECO:0007669"/>
    <property type="project" value="UniProtKB-KW"/>
</dbReference>
<keyword evidence="3" id="KW-0443">Lipid metabolism</keyword>